<evidence type="ECO:0000313" key="2">
    <source>
        <dbReference type="Proteomes" id="UP001231649"/>
    </source>
</evidence>
<organism evidence="1 2">
    <name type="scientific">Mythimna loreyi</name>
    <dbReference type="NCBI Taxonomy" id="667449"/>
    <lineage>
        <taxon>Eukaryota</taxon>
        <taxon>Metazoa</taxon>
        <taxon>Ecdysozoa</taxon>
        <taxon>Arthropoda</taxon>
        <taxon>Hexapoda</taxon>
        <taxon>Insecta</taxon>
        <taxon>Pterygota</taxon>
        <taxon>Neoptera</taxon>
        <taxon>Endopterygota</taxon>
        <taxon>Lepidoptera</taxon>
        <taxon>Glossata</taxon>
        <taxon>Ditrysia</taxon>
        <taxon>Noctuoidea</taxon>
        <taxon>Noctuidae</taxon>
        <taxon>Noctuinae</taxon>
        <taxon>Hadenini</taxon>
        <taxon>Mythimna</taxon>
    </lineage>
</organism>
<gene>
    <name evidence="1" type="ORF">PYW08_014925</name>
</gene>
<evidence type="ECO:0000313" key="1">
    <source>
        <dbReference type="EMBL" id="KAJ8732195.1"/>
    </source>
</evidence>
<comment type="caution">
    <text evidence="1">The sequence shown here is derived from an EMBL/GenBank/DDBJ whole genome shotgun (WGS) entry which is preliminary data.</text>
</comment>
<keyword evidence="2" id="KW-1185">Reference proteome</keyword>
<accession>A0ACC2R5X4</accession>
<proteinExistence type="predicted"/>
<name>A0ACC2R5X4_9NEOP</name>
<protein>
    <submittedName>
        <fullName evidence="1">Uncharacterized protein</fullName>
    </submittedName>
</protein>
<sequence>MEKPIEPAKEDCCNSGCNPCIFDIYEKQLTLYKKYLESGQSVNDNILQKNGISQLEYTAFNVVKNSPACHLHNCLIFKNVSEGSNKVRWKPGDHFLYKFNENKIACTRAYTPIEARIAQTEGDFSIIVKKYEQGLVSSHLYNLNEGDTTLWRGPYGHYELVANKFNRIIMIAQGTGIAPFKTIINAILNNEDDMTKIILFYCCKCENSILFREELYAFKSYWNFKYNIYLSSISTNNVINKYQEPINIHKLKIEYIYDLKPFVKSDQILICGSPNFNESYKTYLKSEVPEIENIVLF</sequence>
<dbReference type="Proteomes" id="UP001231649">
    <property type="component" value="Chromosome 6"/>
</dbReference>
<reference evidence="1" key="1">
    <citation type="submission" date="2023-03" db="EMBL/GenBank/DDBJ databases">
        <title>Chromosome-level genomes of two armyworms, Mythimna separata and Mythimna loreyi, provide insights into the biosynthesis and reception of sex pheromones.</title>
        <authorList>
            <person name="Zhao H."/>
        </authorList>
    </citation>
    <scope>NUCLEOTIDE SEQUENCE</scope>
    <source>
        <strain evidence="1">BeijingLab</strain>
    </source>
</reference>
<dbReference type="EMBL" id="CM056782">
    <property type="protein sequence ID" value="KAJ8732195.1"/>
    <property type="molecule type" value="Genomic_DNA"/>
</dbReference>